<dbReference type="EMBL" id="RCML01000236">
    <property type="protein sequence ID" value="KAG2984317.1"/>
    <property type="molecule type" value="Genomic_DNA"/>
</dbReference>
<dbReference type="Proteomes" id="UP000697107">
    <property type="component" value="Unassembled WGS sequence"/>
</dbReference>
<dbReference type="Proteomes" id="UP000760860">
    <property type="component" value="Unassembled WGS sequence"/>
</dbReference>
<evidence type="ECO:0000313" key="6">
    <source>
        <dbReference type="Proteomes" id="UP000735874"/>
    </source>
</evidence>
<proteinExistence type="predicted"/>
<dbReference type="EMBL" id="RCMG01000246">
    <property type="protein sequence ID" value="KAG2858593.1"/>
    <property type="molecule type" value="Genomic_DNA"/>
</dbReference>
<dbReference type="SUPFAM" id="SSF51197">
    <property type="entry name" value="Clavaminate synthase-like"/>
    <property type="match status" value="1"/>
</dbReference>
<dbReference type="Proteomes" id="UP000735874">
    <property type="component" value="Unassembled WGS sequence"/>
</dbReference>
<comment type="caution">
    <text evidence="1">The sequence shown here is derived from an EMBL/GenBank/DDBJ whole genome shotgun (WGS) entry which is preliminary data.</text>
</comment>
<dbReference type="Proteomes" id="UP000774804">
    <property type="component" value="Unassembled WGS sequence"/>
</dbReference>
<dbReference type="EMBL" id="RCMK01000127">
    <property type="protein sequence ID" value="KAG2947681.1"/>
    <property type="molecule type" value="Genomic_DNA"/>
</dbReference>
<name>A0A8T0Z9D7_9STRA</name>
<evidence type="ECO:0000313" key="4">
    <source>
        <dbReference type="EMBL" id="KAG2984317.1"/>
    </source>
</evidence>
<reference evidence="1" key="1">
    <citation type="submission" date="2018-10" db="EMBL/GenBank/DDBJ databases">
        <title>Effector identification in a new, highly contiguous assembly of the strawberry crown rot pathogen Phytophthora cactorum.</title>
        <authorList>
            <person name="Armitage A.D."/>
            <person name="Nellist C.F."/>
            <person name="Bates H."/>
            <person name="Vickerstaff R.J."/>
            <person name="Harrison R.J."/>
        </authorList>
    </citation>
    <scope>NUCLEOTIDE SEQUENCE</scope>
    <source>
        <strain evidence="1">15-7</strain>
        <strain evidence="2">4032</strain>
        <strain evidence="3">4040</strain>
        <strain evidence="4">P415</strain>
        <strain evidence="5">P421</strain>
    </source>
</reference>
<evidence type="ECO:0000313" key="2">
    <source>
        <dbReference type="EMBL" id="KAG2921314.1"/>
    </source>
</evidence>
<sequence length="200" mass="22795">MIHPGWVPNTISFMRFDPGGIEQEPHQDYTTSDIERFQAEHPGGVLGSMIFALQAGIRIRVFEGCFNARDENKATIVTVPTGFCVLFRGDLIHSGVAYEETNYRIHCYLTYEGVQWIPDIVQSTLGPRSTCKYCGIKMDRGPNFHKHQFYCEQNPKGPDNRLKRKFEGMGGVYKCVVCANVCYRSASSLRVHNMRKHPKE</sequence>
<organism evidence="1 6">
    <name type="scientific">Phytophthora cactorum</name>
    <dbReference type="NCBI Taxonomy" id="29920"/>
    <lineage>
        <taxon>Eukaryota</taxon>
        <taxon>Sar</taxon>
        <taxon>Stramenopiles</taxon>
        <taxon>Oomycota</taxon>
        <taxon>Peronosporomycetes</taxon>
        <taxon>Peronosporales</taxon>
        <taxon>Peronosporaceae</taxon>
        <taxon>Phytophthora</taxon>
    </lineage>
</organism>
<evidence type="ECO:0000313" key="1">
    <source>
        <dbReference type="EMBL" id="KAG2858593.1"/>
    </source>
</evidence>
<dbReference type="EMBL" id="RCMI01000265">
    <property type="protein sequence ID" value="KAG2921314.1"/>
    <property type="molecule type" value="Genomic_DNA"/>
</dbReference>
<dbReference type="Proteomes" id="UP000736787">
    <property type="component" value="Unassembled WGS sequence"/>
</dbReference>
<gene>
    <name evidence="1" type="ORF">PC113_g9678</name>
    <name evidence="2" type="ORF">PC115_g9559</name>
    <name evidence="3" type="ORF">PC117_g6610</name>
    <name evidence="4" type="ORF">PC118_g8940</name>
    <name evidence="5" type="ORF">PC129_g13456</name>
</gene>
<dbReference type="EMBL" id="RCMV01000541">
    <property type="protein sequence ID" value="KAG3215663.1"/>
    <property type="molecule type" value="Genomic_DNA"/>
</dbReference>
<accession>A0A8T0Z9D7</accession>
<dbReference type="VEuPathDB" id="FungiDB:PC110_g23759"/>
<evidence type="ECO:0000313" key="5">
    <source>
        <dbReference type="EMBL" id="KAG3215663.1"/>
    </source>
</evidence>
<dbReference type="AlphaFoldDB" id="A0A8T0Z9D7"/>
<protein>
    <submittedName>
        <fullName evidence="1">Uncharacterized protein</fullName>
    </submittedName>
</protein>
<evidence type="ECO:0000313" key="3">
    <source>
        <dbReference type="EMBL" id="KAG2947681.1"/>
    </source>
</evidence>